<gene>
    <name evidence="3" type="ORF">OsJ_16324</name>
</gene>
<dbReference type="Pfam" id="PF00651">
    <property type="entry name" value="BTB"/>
    <property type="match status" value="1"/>
</dbReference>
<dbReference type="PROSITE" id="PS50097">
    <property type="entry name" value="BTB"/>
    <property type="match status" value="1"/>
</dbReference>
<accession>A3AXT6</accession>
<dbReference type="InterPro" id="IPR043454">
    <property type="entry name" value="NPH3/RPT2-like"/>
</dbReference>
<dbReference type="PANTHER" id="PTHR32370">
    <property type="entry name" value="OS12G0117600 PROTEIN"/>
    <property type="match status" value="1"/>
</dbReference>
<dbReference type="AlphaFoldDB" id="A3AXT6"/>
<evidence type="ECO:0000259" key="2">
    <source>
        <dbReference type="PROSITE" id="PS50097"/>
    </source>
</evidence>
<dbReference type="SMART" id="SM00225">
    <property type="entry name" value="BTB"/>
    <property type="match status" value="1"/>
</dbReference>
<sequence length="240" mass="25699">MAITKVLGSKPADCFQFQDPNSWTCMTELVSDVVVEVGDFSFHLHKFPLMSRSGTLQKLISEAAAGADDGEPCSVKLHDVPGGAAAFELAARFCYDVRAELDAGNVVALRCAAEHLGMTEDHGGEGNLVEQAEAFLRDVLGSWDDALRALRSCDGALLPLAEELLVVPRCIDALASKACADPTSSAGRWWSTTRPGAFEETLMWNGIGTAGKPSSPGPDWWYKQASSLKLPGVQEASSRR</sequence>
<dbReference type="Gene3D" id="3.30.710.10">
    <property type="entry name" value="Potassium Channel Kv1.1, Chain A"/>
    <property type="match status" value="1"/>
</dbReference>
<dbReference type="SUPFAM" id="SSF54695">
    <property type="entry name" value="POZ domain"/>
    <property type="match status" value="1"/>
</dbReference>
<evidence type="ECO:0000256" key="1">
    <source>
        <dbReference type="ARBA" id="ARBA00004906"/>
    </source>
</evidence>
<proteinExistence type="predicted"/>
<dbReference type="EMBL" id="CM000141">
    <property type="protein sequence ID" value="EAZ32125.1"/>
    <property type="molecule type" value="Genomic_DNA"/>
</dbReference>
<reference evidence="3" key="1">
    <citation type="journal article" date="2005" name="PLoS Biol.">
        <title>The genomes of Oryza sativa: a history of duplications.</title>
        <authorList>
            <person name="Yu J."/>
            <person name="Wang J."/>
            <person name="Lin W."/>
            <person name="Li S."/>
            <person name="Li H."/>
            <person name="Zhou J."/>
            <person name="Ni P."/>
            <person name="Dong W."/>
            <person name="Hu S."/>
            <person name="Zeng C."/>
            <person name="Zhang J."/>
            <person name="Zhang Y."/>
            <person name="Li R."/>
            <person name="Xu Z."/>
            <person name="Li S."/>
            <person name="Li X."/>
            <person name="Zheng H."/>
            <person name="Cong L."/>
            <person name="Lin L."/>
            <person name="Yin J."/>
            <person name="Geng J."/>
            <person name="Li G."/>
            <person name="Shi J."/>
            <person name="Liu J."/>
            <person name="Lv H."/>
            <person name="Li J."/>
            <person name="Wang J."/>
            <person name="Deng Y."/>
            <person name="Ran L."/>
            <person name="Shi X."/>
            <person name="Wang X."/>
            <person name="Wu Q."/>
            <person name="Li C."/>
            <person name="Ren X."/>
            <person name="Wang J."/>
            <person name="Wang X."/>
            <person name="Li D."/>
            <person name="Liu D."/>
            <person name="Zhang X."/>
            <person name="Ji Z."/>
            <person name="Zhao W."/>
            <person name="Sun Y."/>
            <person name="Zhang Z."/>
            <person name="Bao J."/>
            <person name="Han Y."/>
            <person name="Dong L."/>
            <person name="Ji J."/>
            <person name="Chen P."/>
            <person name="Wu S."/>
            <person name="Liu J."/>
            <person name="Xiao Y."/>
            <person name="Bu D."/>
            <person name="Tan J."/>
            <person name="Yang L."/>
            <person name="Ye C."/>
            <person name="Zhang J."/>
            <person name="Xu J."/>
            <person name="Zhou Y."/>
            <person name="Yu Y."/>
            <person name="Zhang B."/>
            <person name="Zhuang S."/>
            <person name="Wei H."/>
            <person name="Liu B."/>
            <person name="Lei M."/>
            <person name="Yu H."/>
            <person name="Li Y."/>
            <person name="Xu H."/>
            <person name="Wei S."/>
            <person name="He X."/>
            <person name="Fang L."/>
            <person name="Zhang Z."/>
            <person name="Zhang Y."/>
            <person name="Huang X."/>
            <person name="Su Z."/>
            <person name="Tong W."/>
            <person name="Li J."/>
            <person name="Tong Z."/>
            <person name="Li S."/>
            <person name="Ye J."/>
            <person name="Wang L."/>
            <person name="Fang L."/>
            <person name="Lei T."/>
            <person name="Chen C."/>
            <person name="Chen H."/>
            <person name="Xu Z."/>
            <person name="Li H."/>
            <person name="Huang H."/>
            <person name="Zhang F."/>
            <person name="Xu H."/>
            <person name="Li N."/>
            <person name="Zhao C."/>
            <person name="Li S."/>
            <person name="Dong L."/>
            <person name="Huang Y."/>
            <person name="Li L."/>
            <person name="Xi Y."/>
            <person name="Qi Q."/>
            <person name="Li W."/>
            <person name="Zhang B."/>
            <person name="Hu W."/>
            <person name="Zhang Y."/>
            <person name="Tian X."/>
            <person name="Jiao Y."/>
            <person name="Liang X."/>
            <person name="Jin J."/>
            <person name="Gao L."/>
            <person name="Zheng W."/>
            <person name="Hao B."/>
            <person name="Liu S."/>
            <person name="Wang W."/>
            <person name="Yuan L."/>
            <person name="Cao M."/>
            <person name="McDermott J."/>
            <person name="Samudrala R."/>
            <person name="Wang J."/>
            <person name="Wong G.K."/>
            <person name="Yang H."/>
        </authorList>
    </citation>
    <scope>NUCLEOTIDE SEQUENCE [LARGE SCALE GENOMIC DNA]</scope>
</reference>
<dbReference type="InterPro" id="IPR011333">
    <property type="entry name" value="SKP1/BTB/POZ_sf"/>
</dbReference>
<name>A3AXT6_ORYSJ</name>
<organism evidence="3">
    <name type="scientific">Oryza sativa subsp. japonica</name>
    <name type="common">Rice</name>
    <dbReference type="NCBI Taxonomy" id="39947"/>
    <lineage>
        <taxon>Eukaryota</taxon>
        <taxon>Viridiplantae</taxon>
        <taxon>Streptophyta</taxon>
        <taxon>Embryophyta</taxon>
        <taxon>Tracheophyta</taxon>
        <taxon>Spermatophyta</taxon>
        <taxon>Magnoliopsida</taxon>
        <taxon>Liliopsida</taxon>
        <taxon>Poales</taxon>
        <taxon>Poaceae</taxon>
        <taxon>BOP clade</taxon>
        <taxon>Oryzoideae</taxon>
        <taxon>Oryzeae</taxon>
        <taxon>Oryzinae</taxon>
        <taxon>Oryza</taxon>
        <taxon>Oryza sativa</taxon>
    </lineage>
</organism>
<protein>
    <recommendedName>
        <fullName evidence="2">BTB domain-containing protein</fullName>
    </recommendedName>
</protein>
<comment type="pathway">
    <text evidence="1">Protein modification; protein ubiquitination.</text>
</comment>
<dbReference type="InterPro" id="IPR000210">
    <property type="entry name" value="BTB/POZ_dom"/>
</dbReference>
<evidence type="ECO:0000313" key="3">
    <source>
        <dbReference type="EMBL" id="EAZ32125.1"/>
    </source>
</evidence>
<dbReference type="Proteomes" id="UP000007752">
    <property type="component" value="Chromosome 4"/>
</dbReference>
<reference evidence="3" key="2">
    <citation type="submission" date="2008-12" db="EMBL/GenBank/DDBJ databases">
        <title>Improved gene annotation of the rice (Oryza sativa) genomes.</title>
        <authorList>
            <person name="Wang J."/>
            <person name="Li R."/>
            <person name="Fan W."/>
            <person name="Huang Q."/>
            <person name="Zhang J."/>
            <person name="Zhou Y."/>
            <person name="Hu Y."/>
            <person name="Zi S."/>
            <person name="Li J."/>
            <person name="Ni P."/>
            <person name="Zheng H."/>
            <person name="Zhang Y."/>
            <person name="Zhao M."/>
            <person name="Hao Q."/>
            <person name="McDermott J."/>
            <person name="Samudrala R."/>
            <person name="Kristiansen K."/>
            <person name="Wong G.K.-S."/>
        </authorList>
    </citation>
    <scope>NUCLEOTIDE SEQUENCE</scope>
</reference>
<feature type="domain" description="BTB" evidence="2">
    <location>
        <begin position="31"/>
        <end position="103"/>
    </location>
</feature>